<protein>
    <submittedName>
        <fullName evidence="2">Uncharacterized protein</fullName>
    </submittedName>
</protein>
<dbReference type="Proteomes" id="UP000224829">
    <property type="component" value="Segment"/>
</dbReference>
<evidence type="ECO:0000256" key="1">
    <source>
        <dbReference type="SAM" id="MobiDB-lite"/>
    </source>
</evidence>
<gene>
    <name evidence="2" type="ORF">NOXIFER_28</name>
</gene>
<evidence type="ECO:0000313" key="3">
    <source>
        <dbReference type="Proteomes" id="UP000224829"/>
    </source>
</evidence>
<accession>A0A1Y0T083</accession>
<keyword evidence="3" id="KW-1185">Reference proteome</keyword>
<name>A0A1Y0T083_9CAUD</name>
<feature type="region of interest" description="Disordered" evidence="1">
    <location>
        <begin position="695"/>
        <end position="737"/>
    </location>
</feature>
<proteinExistence type="predicted"/>
<organism evidence="2 3">
    <name type="scientific">Pseudomonas phage Noxifer</name>
    <dbReference type="NCBI Taxonomy" id="2006684"/>
    <lineage>
        <taxon>Viruses</taxon>
        <taxon>Duplodnaviria</taxon>
        <taxon>Heunggongvirae</taxon>
        <taxon>Uroviricota</taxon>
        <taxon>Caudoviricetes</taxon>
        <taxon>Chimalliviridae</taxon>
        <taxon>Noxifervirus</taxon>
        <taxon>Noxifervirus noxifer</taxon>
    </lineage>
</organism>
<evidence type="ECO:0000313" key="2">
    <source>
        <dbReference type="EMBL" id="ARV77199.1"/>
    </source>
</evidence>
<dbReference type="EMBL" id="MF063068">
    <property type="protein sequence ID" value="ARV77199.1"/>
    <property type="molecule type" value="Genomic_DNA"/>
</dbReference>
<reference evidence="2 3" key="1">
    <citation type="submission" date="2017-05" db="EMBL/GenBank/DDBJ databases">
        <authorList>
            <person name="Song R."/>
            <person name="Chenine A.L."/>
            <person name="Ruprecht R.M."/>
        </authorList>
    </citation>
    <scope>NUCLEOTIDE SEQUENCE [LARGE SCALE GENOMIC DNA]</scope>
</reference>
<feature type="compositionally biased region" description="Basic and acidic residues" evidence="1">
    <location>
        <begin position="728"/>
        <end position="737"/>
    </location>
</feature>
<sequence>MHGSNTQINMKIQCGDNIVGELRLLDPRNDREPDNFNMLPGAEDAELMHDDPNWALVIQQIHHSVSNNPLDFWAALDTIFMMAMQGFKVRAWGYNDKYVFVNGECLPDSNDQYGRFMFYMDVTTRNHWTPQGKDSPPMIRPAFDLGGVDLSQATAHIDYRDAQGNPMMLAPDEELFHGTVIKKECDGLPPITIPTAEDIERFQAESPLRKWSDIKVDIPTADQVTDALMNPTGYFILMDEDGNPIKRDKSQYYDKIVGAVGTSSTGISYSKESFANMDIGKLDAEIRSLQAKFMGLPKALLEPEPLHISIRAHTAPFLKDHYDMPAHLAGKMPGIIGPLGNKPAEPIMSVSELMAAAERALSVQPFMFESVPKLTVHRGKHRTPQQGDPMHYKIDFSGLWPVVEREEQAEDLNVDWDVLTDPTRFVEQPKTWKGACEETELPDALTFGTALYEPPMISHIPVVDKMGNPVLDATVSPTRHHPKMDNPANITKEMIAVPADCDCIHCAQERATAKGMVLEDHTVDALATAFQGMVTHDMVERIKDHGAIDGECAPVAGIFIGADEGKEKPRDPCPEGCDCMDCQITDRATALVTKVVNTVLDEQAIPGELATPALPREITPEDREWAANRVSGLMRHNLGLPLSDAEQAAAPDAIAQSDDRKKDLLIKGPSDVPGYRLDHTVEIGGHAVDYYKQNLDAPETEIPTTDLDLENNPDNWDNFLDEPSAGVPRHEDGDDKQ</sequence>